<feature type="coiled-coil region" evidence="1">
    <location>
        <begin position="1"/>
        <end position="28"/>
    </location>
</feature>
<protein>
    <submittedName>
        <fullName evidence="2">Uncharacterized protein</fullName>
    </submittedName>
</protein>
<dbReference type="RefSeq" id="WP_172680781.1">
    <property type="nucleotide sequence ID" value="NZ_CABJFB010000002.1"/>
</dbReference>
<proteinExistence type="predicted"/>
<dbReference type="Proteomes" id="UP000095709">
    <property type="component" value="Unassembled WGS sequence"/>
</dbReference>
<reference evidence="2 5" key="1">
    <citation type="submission" date="2015-09" db="EMBL/GenBank/DDBJ databases">
        <authorList>
            <consortium name="Pathogen Informatics"/>
        </authorList>
    </citation>
    <scope>NUCLEOTIDE SEQUENCE [LARGE SCALE GENOMIC DNA]</scope>
    <source>
        <strain evidence="2 5">2789STDY5834885</strain>
    </source>
</reference>
<gene>
    <name evidence="2" type="ORF">ERS852498_01608</name>
    <name evidence="3" type="ORF">JTJ23_09795</name>
    <name evidence="4" type="ORF">L0N21_16370</name>
</gene>
<keyword evidence="1" id="KW-0175">Coiled coil</keyword>
<accession>A0A174LXU9</accession>
<evidence type="ECO:0000256" key="1">
    <source>
        <dbReference type="SAM" id="Coils"/>
    </source>
</evidence>
<name>A0A174LXU9_9FIRM</name>
<evidence type="ECO:0000313" key="3">
    <source>
        <dbReference type="EMBL" id="MBN2953866.1"/>
    </source>
</evidence>
<dbReference type="EMBL" id="JAFHBD010000039">
    <property type="protein sequence ID" value="MBN2953866.1"/>
    <property type="molecule type" value="Genomic_DNA"/>
</dbReference>
<dbReference type="Proteomes" id="UP001199915">
    <property type="component" value="Unassembled WGS sequence"/>
</dbReference>
<sequence>MEETKETQESLQRKREQALQRLRKERTEEALWDCVTAYQDFEFHTYSGLPYSYHMKYGRSGTYTKELWINRREKSKSLVWSSVRSAYQKVLELQQESERPVVERPKALGDIRGITYIYGIFYEFALLEMPEKAKEKIALQTAGQKSPEK</sequence>
<evidence type="ECO:0000313" key="2">
    <source>
        <dbReference type="EMBL" id="CUP26329.1"/>
    </source>
</evidence>
<reference evidence="4" key="3">
    <citation type="submission" date="2022-01" db="EMBL/GenBank/DDBJ databases">
        <title>Collection of gut derived symbiotic bacterial strains cultured from healthy donors.</title>
        <authorList>
            <person name="Lin H."/>
            <person name="Kohout C."/>
            <person name="Waligurski E."/>
            <person name="Pamer E.G."/>
        </authorList>
    </citation>
    <scope>NUCLEOTIDE SEQUENCE</scope>
    <source>
        <strain evidence="4">DFI.5.49</strain>
    </source>
</reference>
<dbReference type="AlphaFoldDB" id="A0A174LXU9"/>
<reference evidence="3" key="2">
    <citation type="submission" date="2021-02" db="EMBL/GenBank/DDBJ databases">
        <title>Metagenome-assembled genomes from human diarrheal sample B26.</title>
        <authorList>
            <person name="Ateba T.P."/>
            <person name="Alayande K.A."/>
            <person name="Mwanza M."/>
        </authorList>
    </citation>
    <scope>NUCLEOTIDE SEQUENCE</scope>
    <source>
        <strain evidence="3">06WH</strain>
    </source>
</reference>
<evidence type="ECO:0000313" key="4">
    <source>
        <dbReference type="EMBL" id="MCG4767066.1"/>
    </source>
</evidence>
<dbReference type="Proteomes" id="UP000737612">
    <property type="component" value="Unassembled WGS sequence"/>
</dbReference>
<dbReference type="EMBL" id="CZAL01000007">
    <property type="protein sequence ID" value="CUP26329.1"/>
    <property type="molecule type" value="Genomic_DNA"/>
</dbReference>
<organism evidence="2 5">
    <name type="scientific">Fusicatenibacter saccharivorans</name>
    <dbReference type="NCBI Taxonomy" id="1150298"/>
    <lineage>
        <taxon>Bacteria</taxon>
        <taxon>Bacillati</taxon>
        <taxon>Bacillota</taxon>
        <taxon>Clostridia</taxon>
        <taxon>Lachnospirales</taxon>
        <taxon>Lachnospiraceae</taxon>
        <taxon>Fusicatenibacter</taxon>
    </lineage>
</organism>
<evidence type="ECO:0000313" key="5">
    <source>
        <dbReference type="Proteomes" id="UP000095709"/>
    </source>
</evidence>
<dbReference type="EMBL" id="JAKNFS010000030">
    <property type="protein sequence ID" value="MCG4767066.1"/>
    <property type="molecule type" value="Genomic_DNA"/>
</dbReference>